<evidence type="ECO:0000256" key="1">
    <source>
        <dbReference type="SAM" id="Phobius"/>
    </source>
</evidence>
<evidence type="ECO:0000313" key="2">
    <source>
        <dbReference type="EMBL" id="PTB36708.1"/>
    </source>
</evidence>
<organism evidence="2 3">
    <name type="scientific">Trichoderma asperellum (strain ATCC 204424 / CBS 433.97 / NBRC 101777)</name>
    <dbReference type="NCBI Taxonomy" id="1042311"/>
    <lineage>
        <taxon>Eukaryota</taxon>
        <taxon>Fungi</taxon>
        <taxon>Dikarya</taxon>
        <taxon>Ascomycota</taxon>
        <taxon>Pezizomycotina</taxon>
        <taxon>Sordariomycetes</taxon>
        <taxon>Hypocreomycetidae</taxon>
        <taxon>Hypocreales</taxon>
        <taxon>Hypocreaceae</taxon>
        <taxon>Trichoderma</taxon>
    </lineage>
</organism>
<feature type="transmembrane region" description="Helical" evidence="1">
    <location>
        <begin position="67"/>
        <end position="87"/>
    </location>
</feature>
<dbReference type="Proteomes" id="UP000240493">
    <property type="component" value="Unassembled WGS sequence"/>
</dbReference>
<keyword evidence="1" id="KW-1133">Transmembrane helix</keyword>
<accession>A0A2T3YVV5</accession>
<dbReference type="EMBL" id="KZ679269">
    <property type="protein sequence ID" value="PTB36708.1"/>
    <property type="molecule type" value="Genomic_DNA"/>
</dbReference>
<keyword evidence="3" id="KW-1185">Reference proteome</keyword>
<dbReference type="PROSITE" id="PS51257">
    <property type="entry name" value="PROKAR_LIPOPROTEIN"/>
    <property type="match status" value="1"/>
</dbReference>
<proteinExistence type="predicted"/>
<dbReference type="AlphaFoldDB" id="A0A2T3YVV5"/>
<keyword evidence="1" id="KW-0472">Membrane</keyword>
<feature type="transmembrane region" description="Helical" evidence="1">
    <location>
        <begin position="93"/>
        <end position="114"/>
    </location>
</feature>
<sequence length="134" mass="14276">MARINCCCHPNSVLSPGYLSVLVVCACSILGITAGFPIQEKIPPPILLLPAVFPWWNSDFSSSSARLSASALASFFFSPFLCIIATYRSPLAAHTISLFLGLLFCISSVGRIGLASASCVYPLRRCISTTSSLL</sequence>
<evidence type="ECO:0000313" key="3">
    <source>
        <dbReference type="Proteomes" id="UP000240493"/>
    </source>
</evidence>
<reference evidence="2 3" key="1">
    <citation type="submission" date="2016-07" db="EMBL/GenBank/DDBJ databases">
        <title>Multiple horizontal gene transfer events from other fungi enriched the ability of initially mycotrophic Trichoderma (Ascomycota) to feed on dead plant biomass.</title>
        <authorList>
            <consortium name="DOE Joint Genome Institute"/>
            <person name="Aerts A."/>
            <person name="Atanasova L."/>
            <person name="Chenthamara K."/>
            <person name="Zhang J."/>
            <person name="Grujic M."/>
            <person name="Henrissat B."/>
            <person name="Kuo A."/>
            <person name="Salamov A."/>
            <person name="Lipzen A."/>
            <person name="Labutti K."/>
            <person name="Barry K."/>
            <person name="Miao Y."/>
            <person name="Rahimi M.J."/>
            <person name="Shen Q."/>
            <person name="Grigoriev I.V."/>
            <person name="Kubicek C.P."/>
            <person name="Druzhinina I.S."/>
        </authorList>
    </citation>
    <scope>NUCLEOTIDE SEQUENCE [LARGE SCALE GENOMIC DNA]</scope>
    <source>
        <strain evidence="2 3">CBS 433.97</strain>
    </source>
</reference>
<gene>
    <name evidence="2" type="ORF">M441DRAFT_268239</name>
</gene>
<name>A0A2T3YVV5_TRIA4</name>
<feature type="transmembrane region" description="Helical" evidence="1">
    <location>
        <begin position="18"/>
        <end position="38"/>
    </location>
</feature>
<keyword evidence="1" id="KW-0812">Transmembrane</keyword>
<protein>
    <submittedName>
        <fullName evidence="2">Uncharacterized protein</fullName>
    </submittedName>
</protein>